<organism evidence="1 3">
    <name type="scientific">Durusdinium trenchii</name>
    <dbReference type="NCBI Taxonomy" id="1381693"/>
    <lineage>
        <taxon>Eukaryota</taxon>
        <taxon>Sar</taxon>
        <taxon>Alveolata</taxon>
        <taxon>Dinophyceae</taxon>
        <taxon>Suessiales</taxon>
        <taxon>Symbiodiniaceae</taxon>
        <taxon>Durusdinium</taxon>
    </lineage>
</organism>
<accession>A0ABP0P1X5</accession>
<comment type="caution">
    <text evidence="1">The sequence shown here is derived from an EMBL/GenBank/DDBJ whole genome shotgun (WGS) entry which is preliminary data.</text>
</comment>
<protein>
    <submittedName>
        <fullName evidence="1">Uncharacterized protein</fullName>
    </submittedName>
</protein>
<sequence>MPSILPRLRIAMLQFHDGTAWELLSSVKAALRSLSGLQNPEPTIDQVQLFFTQVKALRNTEMGVWLQQHVVAEFATLKAMFQAVQEGRLTMEEVGQVWLPHEAKGLEDAELVICSEPMWLCPYLRLRRSKVMLGVLHMALLNEFPTTNEGDLWSFWSGFKSMLEERRMLPSVACRTTIEQVAHQSGWQLPYVPFIGLGIQTRYAPVEERRALIFRNNRQNTLAFRSALRMFVDSTENFPMKVMDMNDFKKALSFEEIATFHCVIFVPHGPNALRLSDIYAANIPAVVPEEPLVQNFVWSSRTFGGYDAETRYLERAPPELRTQTDAPAFHASNYLQSWSIHRFIDDRRYWYQFTESGPRCLTSCASTRCLRFCSF</sequence>
<evidence type="ECO:0000313" key="3">
    <source>
        <dbReference type="Proteomes" id="UP001642484"/>
    </source>
</evidence>
<reference evidence="1 3" key="1">
    <citation type="submission" date="2024-02" db="EMBL/GenBank/DDBJ databases">
        <authorList>
            <person name="Chen Y."/>
            <person name="Shah S."/>
            <person name="Dougan E. K."/>
            <person name="Thang M."/>
            <person name="Chan C."/>
        </authorList>
    </citation>
    <scope>NUCLEOTIDE SEQUENCE [LARGE SCALE GENOMIC DNA]</scope>
</reference>
<dbReference type="EMBL" id="CAXAMN010022472">
    <property type="protein sequence ID" value="CAK9069653.1"/>
    <property type="molecule type" value="Genomic_DNA"/>
</dbReference>
<evidence type="ECO:0000313" key="1">
    <source>
        <dbReference type="EMBL" id="CAK9069653.1"/>
    </source>
</evidence>
<name>A0ABP0P1X5_9DINO</name>
<evidence type="ECO:0000313" key="2">
    <source>
        <dbReference type="EMBL" id="CAK9078546.1"/>
    </source>
</evidence>
<keyword evidence="3" id="KW-1185">Reference proteome</keyword>
<proteinExistence type="predicted"/>
<dbReference type="Proteomes" id="UP001642484">
    <property type="component" value="Unassembled WGS sequence"/>
</dbReference>
<gene>
    <name evidence="1" type="ORF">CCMP2556_LOCUS34249</name>
    <name evidence="2" type="ORF">CCMP2556_LOCUS38716</name>
</gene>
<dbReference type="EMBL" id="CAXAMN010023583">
    <property type="protein sequence ID" value="CAK9078546.1"/>
    <property type="molecule type" value="Genomic_DNA"/>
</dbReference>